<evidence type="ECO:0000256" key="8">
    <source>
        <dbReference type="ARBA" id="ARBA00022679"/>
    </source>
</evidence>
<feature type="domain" description="Protein kinase" evidence="16">
    <location>
        <begin position="67"/>
        <end position="358"/>
    </location>
</feature>
<dbReference type="GO" id="GO:0000082">
    <property type="term" value="P:G1/S transition of mitotic cell cycle"/>
    <property type="evidence" value="ECO:0007669"/>
    <property type="project" value="TreeGrafter"/>
</dbReference>
<reference evidence="17" key="1">
    <citation type="submission" date="2020-11" db="EMBL/GenBank/DDBJ databases">
        <authorList>
            <person name="Tran Van P."/>
        </authorList>
    </citation>
    <scope>NUCLEOTIDE SEQUENCE</scope>
</reference>
<evidence type="ECO:0000313" key="18">
    <source>
        <dbReference type="Proteomes" id="UP000677054"/>
    </source>
</evidence>
<dbReference type="PANTHER" id="PTHR24056:SF472">
    <property type="entry name" value="CYCLIN-DEPENDENT KINASE 4, ISOFORM A"/>
    <property type="match status" value="1"/>
</dbReference>
<dbReference type="GO" id="GO:0051301">
    <property type="term" value="P:cell division"/>
    <property type="evidence" value="ECO:0007669"/>
    <property type="project" value="UniProtKB-KW"/>
</dbReference>
<feature type="region of interest" description="Disordered" evidence="15">
    <location>
        <begin position="368"/>
        <end position="410"/>
    </location>
</feature>
<evidence type="ECO:0000256" key="15">
    <source>
        <dbReference type="SAM" id="MobiDB-lite"/>
    </source>
</evidence>
<evidence type="ECO:0000256" key="3">
    <source>
        <dbReference type="ARBA" id="ARBA00012425"/>
    </source>
</evidence>
<dbReference type="CDD" id="cd07838">
    <property type="entry name" value="STKc_CDK4_6_like"/>
    <property type="match status" value="1"/>
</dbReference>
<comment type="similarity">
    <text evidence="2">Belongs to the protein kinase superfamily. CMGC Ser/Thr protein kinase family. CDC2/CDKX subfamily.</text>
</comment>
<evidence type="ECO:0000256" key="11">
    <source>
        <dbReference type="ARBA" id="ARBA00022840"/>
    </source>
</evidence>
<organism evidence="17">
    <name type="scientific">Darwinula stevensoni</name>
    <dbReference type="NCBI Taxonomy" id="69355"/>
    <lineage>
        <taxon>Eukaryota</taxon>
        <taxon>Metazoa</taxon>
        <taxon>Ecdysozoa</taxon>
        <taxon>Arthropoda</taxon>
        <taxon>Crustacea</taxon>
        <taxon>Oligostraca</taxon>
        <taxon>Ostracoda</taxon>
        <taxon>Podocopa</taxon>
        <taxon>Podocopida</taxon>
        <taxon>Darwinulocopina</taxon>
        <taxon>Darwinuloidea</taxon>
        <taxon>Darwinulidae</taxon>
        <taxon>Darwinula</taxon>
    </lineage>
</organism>
<keyword evidence="12" id="KW-0131">Cell cycle</keyword>
<keyword evidence="4" id="KW-0963">Cytoplasm</keyword>
<dbReference type="Gene3D" id="3.30.200.20">
    <property type="entry name" value="Phosphorylase Kinase, domain 1"/>
    <property type="match status" value="1"/>
</dbReference>
<dbReference type="EC" id="2.7.11.22" evidence="3"/>
<keyword evidence="7" id="KW-0132">Cell division</keyword>
<evidence type="ECO:0000256" key="13">
    <source>
        <dbReference type="ARBA" id="ARBA00047811"/>
    </source>
</evidence>
<dbReference type="SMART" id="SM00220">
    <property type="entry name" value="S_TKc"/>
    <property type="match status" value="1"/>
</dbReference>
<dbReference type="PANTHER" id="PTHR24056">
    <property type="entry name" value="CELL DIVISION PROTEIN KINASE"/>
    <property type="match status" value="1"/>
</dbReference>
<dbReference type="OrthoDB" id="1732493at2759"/>
<dbReference type="FunFam" id="3.30.200.20:FF:000124">
    <property type="entry name" value="Cyclin-dependent kinase 4"/>
    <property type="match status" value="1"/>
</dbReference>
<dbReference type="SUPFAM" id="SSF56112">
    <property type="entry name" value="Protein kinase-like (PK-like)"/>
    <property type="match status" value="1"/>
</dbReference>
<dbReference type="InterPro" id="IPR011009">
    <property type="entry name" value="Kinase-like_dom_sf"/>
</dbReference>
<evidence type="ECO:0000256" key="1">
    <source>
        <dbReference type="ARBA" id="ARBA00004496"/>
    </source>
</evidence>
<keyword evidence="8" id="KW-0808">Transferase</keyword>
<evidence type="ECO:0000256" key="10">
    <source>
        <dbReference type="ARBA" id="ARBA00022777"/>
    </source>
</evidence>
<comment type="catalytic activity">
    <reaction evidence="14">
        <text>L-seryl-[protein] + ATP = O-phospho-L-seryl-[protein] + ADP + H(+)</text>
        <dbReference type="Rhea" id="RHEA:17989"/>
        <dbReference type="Rhea" id="RHEA-COMP:9863"/>
        <dbReference type="Rhea" id="RHEA-COMP:11604"/>
        <dbReference type="ChEBI" id="CHEBI:15378"/>
        <dbReference type="ChEBI" id="CHEBI:29999"/>
        <dbReference type="ChEBI" id="CHEBI:30616"/>
        <dbReference type="ChEBI" id="CHEBI:83421"/>
        <dbReference type="ChEBI" id="CHEBI:456216"/>
        <dbReference type="EC" id="2.7.11.22"/>
    </reaction>
</comment>
<keyword evidence="9" id="KW-0547">Nucleotide-binding</keyword>
<evidence type="ECO:0000256" key="2">
    <source>
        <dbReference type="ARBA" id="ARBA00006485"/>
    </source>
</evidence>
<dbReference type="GO" id="GO:0005634">
    <property type="term" value="C:nucleus"/>
    <property type="evidence" value="ECO:0007669"/>
    <property type="project" value="TreeGrafter"/>
</dbReference>
<dbReference type="InterPro" id="IPR008271">
    <property type="entry name" value="Ser/Thr_kinase_AS"/>
</dbReference>
<dbReference type="Pfam" id="PF00069">
    <property type="entry name" value="Pkinase"/>
    <property type="match status" value="1"/>
</dbReference>
<dbReference type="GO" id="GO:0000307">
    <property type="term" value="C:cyclin-dependent protein kinase holoenzyme complex"/>
    <property type="evidence" value="ECO:0007669"/>
    <property type="project" value="TreeGrafter"/>
</dbReference>
<name>A0A7R8XIV0_9CRUS</name>
<evidence type="ECO:0000256" key="14">
    <source>
        <dbReference type="ARBA" id="ARBA00048367"/>
    </source>
</evidence>
<comment type="subcellular location">
    <subcellularLocation>
        <location evidence="1">Cytoplasm</location>
    </subcellularLocation>
</comment>
<gene>
    <name evidence="17" type="ORF">DSTB1V02_LOCUS6653</name>
</gene>
<evidence type="ECO:0000259" key="16">
    <source>
        <dbReference type="PROSITE" id="PS50011"/>
    </source>
</evidence>
<dbReference type="FunFam" id="1.10.510.10:FF:000205">
    <property type="entry name" value="Cyclin-dependent kinase 6"/>
    <property type="match status" value="1"/>
</dbReference>
<feature type="compositionally biased region" description="Low complexity" evidence="15">
    <location>
        <begin position="371"/>
        <end position="380"/>
    </location>
</feature>
<keyword evidence="6" id="KW-0597">Phosphoprotein</keyword>
<evidence type="ECO:0000256" key="12">
    <source>
        <dbReference type="ARBA" id="ARBA00023306"/>
    </source>
</evidence>
<keyword evidence="5" id="KW-0723">Serine/threonine-protein kinase</keyword>
<protein>
    <recommendedName>
        <fullName evidence="3">cyclin-dependent kinase</fullName>
        <ecNumber evidence="3">2.7.11.22</ecNumber>
    </recommendedName>
</protein>
<comment type="catalytic activity">
    <reaction evidence="13">
        <text>L-threonyl-[protein] + ATP = O-phospho-L-threonyl-[protein] + ADP + H(+)</text>
        <dbReference type="Rhea" id="RHEA:46608"/>
        <dbReference type="Rhea" id="RHEA-COMP:11060"/>
        <dbReference type="Rhea" id="RHEA-COMP:11605"/>
        <dbReference type="ChEBI" id="CHEBI:15378"/>
        <dbReference type="ChEBI" id="CHEBI:30013"/>
        <dbReference type="ChEBI" id="CHEBI:30616"/>
        <dbReference type="ChEBI" id="CHEBI:61977"/>
        <dbReference type="ChEBI" id="CHEBI:456216"/>
        <dbReference type="EC" id="2.7.11.22"/>
    </reaction>
</comment>
<feature type="compositionally biased region" description="Basic and acidic residues" evidence="15">
    <location>
        <begin position="398"/>
        <end position="410"/>
    </location>
</feature>
<dbReference type="Gene3D" id="1.10.510.10">
    <property type="entry name" value="Transferase(Phosphotransferase) domain 1"/>
    <property type="match status" value="1"/>
</dbReference>
<sequence>MPGARGGKGGGKGAEGGGGSTHIPLPLTPTTEADLFRDSSIYEELDVIGNGPFLLLLSTLLPSFQIYTNGSVRVSGAYGTVYKARDRTNPSQIVALKKVRVPLTEDGIPMSTMREIALLRQLEAFEHPNVVRLLDICHGRRLEQEKQLILILVFEHVEQDLFQYMERCPPPGLGPDRIKDLMWQTLCGVDFLHSNRIIHRDLKPQNLLVTETGQLKLADFGLARVYDFHMMLTSVVVTLWYRAPEVLLNSSYASPVDMWSCGCIFAELFRRKPLFPGQSEADQLSKIFSVIGKPREEDWPRDVSLPWSSFPTPVSPPTPVSELVPEIDPQGLTLLQGMLKFVPEQRVSAAEALVHPYFRDDGYVPLKITTSGSGQRSSSSPTRERGRGAAATTVESESTSRRSQREEPDA</sequence>
<dbReference type="PROSITE" id="PS00108">
    <property type="entry name" value="PROTEIN_KINASE_ST"/>
    <property type="match status" value="1"/>
</dbReference>
<dbReference type="GO" id="GO:0004693">
    <property type="term" value="F:cyclin-dependent protein serine/threonine kinase activity"/>
    <property type="evidence" value="ECO:0007669"/>
    <property type="project" value="UniProtKB-EC"/>
</dbReference>
<keyword evidence="10" id="KW-0418">Kinase</keyword>
<keyword evidence="18" id="KW-1185">Reference proteome</keyword>
<dbReference type="AlphaFoldDB" id="A0A7R8XIV0"/>
<evidence type="ECO:0000256" key="7">
    <source>
        <dbReference type="ARBA" id="ARBA00022618"/>
    </source>
</evidence>
<evidence type="ECO:0000313" key="17">
    <source>
        <dbReference type="EMBL" id="CAD7246810.1"/>
    </source>
</evidence>
<dbReference type="InterPro" id="IPR050108">
    <property type="entry name" value="CDK"/>
</dbReference>
<accession>A0A7R8XIV0</accession>
<evidence type="ECO:0000256" key="6">
    <source>
        <dbReference type="ARBA" id="ARBA00022553"/>
    </source>
</evidence>
<dbReference type="EMBL" id="CAJPEV010001245">
    <property type="protein sequence ID" value="CAG0891590.1"/>
    <property type="molecule type" value="Genomic_DNA"/>
</dbReference>
<proteinExistence type="inferred from homology"/>
<dbReference type="GO" id="GO:0010468">
    <property type="term" value="P:regulation of gene expression"/>
    <property type="evidence" value="ECO:0007669"/>
    <property type="project" value="TreeGrafter"/>
</dbReference>
<dbReference type="EMBL" id="LR900762">
    <property type="protein sequence ID" value="CAD7246810.1"/>
    <property type="molecule type" value="Genomic_DNA"/>
</dbReference>
<feature type="compositionally biased region" description="Gly residues" evidence="15">
    <location>
        <begin position="1"/>
        <end position="20"/>
    </location>
</feature>
<keyword evidence="11" id="KW-0067">ATP-binding</keyword>
<dbReference type="InterPro" id="IPR000719">
    <property type="entry name" value="Prot_kinase_dom"/>
</dbReference>
<dbReference type="Proteomes" id="UP000677054">
    <property type="component" value="Unassembled WGS sequence"/>
</dbReference>
<feature type="region of interest" description="Disordered" evidence="15">
    <location>
        <begin position="1"/>
        <end position="27"/>
    </location>
</feature>
<dbReference type="GO" id="GO:0007165">
    <property type="term" value="P:signal transduction"/>
    <property type="evidence" value="ECO:0007669"/>
    <property type="project" value="TreeGrafter"/>
</dbReference>
<dbReference type="GO" id="GO:0005737">
    <property type="term" value="C:cytoplasm"/>
    <property type="evidence" value="ECO:0007669"/>
    <property type="project" value="UniProtKB-SubCell"/>
</dbReference>
<dbReference type="PROSITE" id="PS50011">
    <property type="entry name" value="PROTEIN_KINASE_DOM"/>
    <property type="match status" value="1"/>
</dbReference>
<dbReference type="GO" id="GO:0030332">
    <property type="term" value="F:cyclin binding"/>
    <property type="evidence" value="ECO:0007669"/>
    <property type="project" value="TreeGrafter"/>
</dbReference>
<evidence type="ECO:0000256" key="5">
    <source>
        <dbReference type="ARBA" id="ARBA00022527"/>
    </source>
</evidence>
<evidence type="ECO:0000256" key="9">
    <source>
        <dbReference type="ARBA" id="ARBA00022741"/>
    </source>
</evidence>
<dbReference type="GO" id="GO:0010389">
    <property type="term" value="P:regulation of G2/M transition of mitotic cell cycle"/>
    <property type="evidence" value="ECO:0007669"/>
    <property type="project" value="TreeGrafter"/>
</dbReference>
<dbReference type="GO" id="GO:0005524">
    <property type="term" value="F:ATP binding"/>
    <property type="evidence" value="ECO:0007669"/>
    <property type="project" value="UniProtKB-KW"/>
</dbReference>
<evidence type="ECO:0000256" key="4">
    <source>
        <dbReference type="ARBA" id="ARBA00022490"/>
    </source>
</evidence>